<dbReference type="EMBL" id="KV426068">
    <property type="protein sequence ID" value="KZV89592.1"/>
    <property type="molecule type" value="Genomic_DNA"/>
</dbReference>
<evidence type="ECO:0000256" key="3">
    <source>
        <dbReference type="ARBA" id="ARBA00022777"/>
    </source>
</evidence>
<dbReference type="InterPro" id="IPR011009">
    <property type="entry name" value="Kinase-like_dom_sf"/>
</dbReference>
<keyword evidence="8" id="KW-1185">Reference proteome</keyword>
<dbReference type="InterPro" id="IPR051681">
    <property type="entry name" value="Ser/Thr_Kinases-Pseudokinases"/>
</dbReference>
<dbReference type="GO" id="GO:0005524">
    <property type="term" value="F:ATP binding"/>
    <property type="evidence" value="ECO:0007669"/>
    <property type="project" value="UniProtKB-KW"/>
</dbReference>
<keyword evidence="3 7" id="KW-0418">Kinase</keyword>
<dbReference type="PROSITE" id="PS50011">
    <property type="entry name" value="PROTEIN_KINASE_DOM"/>
    <property type="match status" value="1"/>
</dbReference>
<organism evidence="7 8">
    <name type="scientific">Exidia glandulosa HHB12029</name>
    <dbReference type="NCBI Taxonomy" id="1314781"/>
    <lineage>
        <taxon>Eukaryota</taxon>
        <taxon>Fungi</taxon>
        <taxon>Dikarya</taxon>
        <taxon>Basidiomycota</taxon>
        <taxon>Agaricomycotina</taxon>
        <taxon>Agaricomycetes</taxon>
        <taxon>Auriculariales</taxon>
        <taxon>Exidiaceae</taxon>
        <taxon>Exidia</taxon>
    </lineage>
</organism>
<keyword evidence="2" id="KW-0547">Nucleotide-binding</keyword>
<proteinExistence type="predicted"/>
<evidence type="ECO:0000313" key="8">
    <source>
        <dbReference type="Proteomes" id="UP000077266"/>
    </source>
</evidence>
<dbReference type="InParanoid" id="A0A165FVI8"/>
<feature type="region of interest" description="Disordered" evidence="5">
    <location>
        <begin position="163"/>
        <end position="187"/>
    </location>
</feature>
<dbReference type="Gene3D" id="1.10.510.10">
    <property type="entry name" value="Transferase(Phosphotransferase) domain 1"/>
    <property type="match status" value="1"/>
</dbReference>
<sequence>MDAAAGLNYLHTRSPAVVHGDVRTVLHLLHNVQISRDGTACICNFDFGPLHRHDMGMDTSFYIAPATRRWASPETASTGMRSIEADVYSFGFFMWELYSGHPPFPRLPGPELAVTLRHGVRPDRPPSLENDELWDLIWACWSRGPRRRPTMAQVHDRLRAIGEARTVTPGPLDTPSPPGPSGTVSTA</sequence>
<evidence type="ECO:0000256" key="4">
    <source>
        <dbReference type="ARBA" id="ARBA00022840"/>
    </source>
</evidence>
<dbReference type="SUPFAM" id="SSF56112">
    <property type="entry name" value="Protein kinase-like (PK-like)"/>
    <property type="match status" value="1"/>
</dbReference>
<dbReference type="InterPro" id="IPR001245">
    <property type="entry name" value="Ser-Thr/Tyr_kinase_cat_dom"/>
</dbReference>
<keyword evidence="4" id="KW-0067">ATP-binding</keyword>
<dbReference type="AlphaFoldDB" id="A0A165FVI8"/>
<evidence type="ECO:0000313" key="7">
    <source>
        <dbReference type="EMBL" id="KZV89592.1"/>
    </source>
</evidence>
<protein>
    <submittedName>
        <fullName evidence="7">Kinase-like protein</fullName>
    </submittedName>
</protein>
<gene>
    <name evidence="7" type="ORF">EXIGLDRAFT_617947</name>
</gene>
<dbReference type="OrthoDB" id="10261027at2759"/>
<evidence type="ECO:0000256" key="1">
    <source>
        <dbReference type="ARBA" id="ARBA00022679"/>
    </source>
</evidence>
<dbReference type="PANTHER" id="PTHR44329:SF288">
    <property type="entry name" value="MITOGEN-ACTIVATED PROTEIN KINASE KINASE KINASE 20"/>
    <property type="match status" value="1"/>
</dbReference>
<dbReference type="InterPro" id="IPR000719">
    <property type="entry name" value="Prot_kinase_dom"/>
</dbReference>
<feature type="domain" description="Protein kinase" evidence="6">
    <location>
        <begin position="1"/>
        <end position="158"/>
    </location>
</feature>
<dbReference type="Pfam" id="PF07714">
    <property type="entry name" value="PK_Tyr_Ser-Thr"/>
    <property type="match status" value="1"/>
</dbReference>
<accession>A0A165FVI8</accession>
<dbReference type="SMART" id="SM00219">
    <property type="entry name" value="TyrKc"/>
    <property type="match status" value="1"/>
</dbReference>
<reference evidence="7 8" key="1">
    <citation type="journal article" date="2016" name="Mol. Biol. Evol.">
        <title>Comparative Genomics of Early-Diverging Mushroom-Forming Fungi Provides Insights into the Origins of Lignocellulose Decay Capabilities.</title>
        <authorList>
            <person name="Nagy L.G."/>
            <person name="Riley R."/>
            <person name="Tritt A."/>
            <person name="Adam C."/>
            <person name="Daum C."/>
            <person name="Floudas D."/>
            <person name="Sun H."/>
            <person name="Yadav J.S."/>
            <person name="Pangilinan J."/>
            <person name="Larsson K.H."/>
            <person name="Matsuura K."/>
            <person name="Barry K."/>
            <person name="Labutti K."/>
            <person name="Kuo R."/>
            <person name="Ohm R.A."/>
            <person name="Bhattacharya S.S."/>
            <person name="Shirouzu T."/>
            <person name="Yoshinaga Y."/>
            <person name="Martin F.M."/>
            <person name="Grigoriev I.V."/>
            <person name="Hibbett D.S."/>
        </authorList>
    </citation>
    <scope>NUCLEOTIDE SEQUENCE [LARGE SCALE GENOMIC DNA]</scope>
    <source>
        <strain evidence="7 8">HHB12029</strain>
    </source>
</reference>
<dbReference type="InterPro" id="IPR020635">
    <property type="entry name" value="Tyr_kinase_cat_dom"/>
</dbReference>
<evidence type="ECO:0000259" key="6">
    <source>
        <dbReference type="PROSITE" id="PS50011"/>
    </source>
</evidence>
<evidence type="ECO:0000256" key="5">
    <source>
        <dbReference type="SAM" id="MobiDB-lite"/>
    </source>
</evidence>
<dbReference type="PANTHER" id="PTHR44329">
    <property type="entry name" value="SERINE/THREONINE-PROTEIN KINASE TNNI3K-RELATED"/>
    <property type="match status" value="1"/>
</dbReference>
<dbReference type="GO" id="GO:0004674">
    <property type="term" value="F:protein serine/threonine kinase activity"/>
    <property type="evidence" value="ECO:0007669"/>
    <property type="project" value="TreeGrafter"/>
</dbReference>
<dbReference type="Proteomes" id="UP000077266">
    <property type="component" value="Unassembled WGS sequence"/>
</dbReference>
<dbReference type="STRING" id="1314781.A0A165FVI8"/>
<dbReference type="GO" id="GO:0004713">
    <property type="term" value="F:protein tyrosine kinase activity"/>
    <property type="evidence" value="ECO:0007669"/>
    <property type="project" value="InterPro"/>
</dbReference>
<keyword evidence="1" id="KW-0808">Transferase</keyword>
<name>A0A165FVI8_EXIGL</name>
<evidence type="ECO:0000256" key="2">
    <source>
        <dbReference type="ARBA" id="ARBA00022741"/>
    </source>
</evidence>